<dbReference type="PANTHER" id="PTHR12585:SF69">
    <property type="entry name" value="FI11703P"/>
    <property type="match status" value="1"/>
</dbReference>
<keyword evidence="6" id="KW-0472">Membrane</keyword>
<keyword evidence="6" id="KW-0812">Transmembrane</keyword>
<evidence type="ECO:0000256" key="1">
    <source>
        <dbReference type="ARBA" id="ARBA00004123"/>
    </source>
</evidence>
<feature type="domain" description="Rad21/Rec8-like protein C-terminal eukaryotic" evidence="7">
    <location>
        <begin position="133"/>
        <end position="185"/>
    </location>
</feature>
<evidence type="ECO:0000256" key="6">
    <source>
        <dbReference type="SAM" id="Phobius"/>
    </source>
</evidence>
<comment type="subcellular location">
    <subcellularLocation>
        <location evidence="2">Chromosome</location>
    </subcellularLocation>
    <subcellularLocation>
        <location evidence="1">Nucleus</location>
    </subcellularLocation>
</comment>
<keyword evidence="8" id="KW-1185">Reference proteome</keyword>
<evidence type="ECO:0000256" key="2">
    <source>
        <dbReference type="ARBA" id="ARBA00004286"/>
    </source>
</evidence>
<dbReference type="GO" id="GO:0005634">
    <property type="term" value="C:nucleus"/>
    <property type="evidence" value="ECO:0007669"/>
    <property type="project" value="UniProtKB-SubCell"/>
</dbReference>
<dbReference type="SUPFAM" id="SSF46785">
    <property type="entry name" value="Winged helix' DNA-binding domain"/>
    <property type="match status" value="1"/>
</dbReference>
<dbReference type="Proteomes" id="UP000095283">
    <property type="component" value="Unplaced"/>
</dbReference>
<sequence>MSIRTYTHRYKNELNNDSFLIIYGLIAWRLNHDGSLWGQFGDNSALVDAFCTSIASTESNYGDDFEDIGPVPFEPIGAESPTLMVADLDPVLHDTQRTVDDDDAAEGDEDHRWTKRTQNVLNSIAGKLRSSGEEQISMTDLLTKGSTRKTAAQKFYTLLVLKKWQAIDVEQKSPYDDILISAGPNITQTVAYLIVFIIVIILMFTYFLCLDGSMTDSFYNNICGQQFSRVLVNFVPIGVARPVITAAGLFNLRRATMHRSTNTLII</sequence>
<feature type="transmembrane region" description="Helical" evidence="6">
    <location>
        <begin position="190"/>
        <end position="210"/>
    </location>
</feature>
<comment type="similarity">
    <text evidence="3">Belongs to the rad21 family.</text>
</comment>
<dbReference type="GO" id="GO:0003682">
    <property type="term" value="F:chromatin binding"/>
    <property type="evidence" value="ECO:0007669"/>
    <property type="project" value="TreeGrafter"/>
</dbReference>
<dbReference type="InterPro" id="IPR006909">
    <property type="entry name" value="Rad21/Rec8_C_eu"/>
</dbReference>
<dbReference type="InterPro" id="IPR023093">
    <property type="entry name" value="ScpA-like_C"/>
</dbReference>
<dbReference type="InterPro" id="IPR036390">
    <property type="entry name" value="WH_DNA-bd_sf"/>
</dbReference>
<proteinExistence type="inferred from homology"/>
<evidence type="ECO:0000256" key="5">
    <source>
        <dbReference type="ARBA" id="ARBA00023242"/>
    </source>
</evidence>
<evidence type="ECO:0000313" key="8">
    <source>
        <dbReference type="Proteomes" id="UP000095283"/>
    </source>
</evidence>
<dbReference type="InterPro" id="IPR039781">
    <property type="entry name" value="Rad21/Rec8-like"/>
</dbReference>
<evidence type="ECO:0000256" key="4">
    <source>
        <dbReference type="ARBA" id="ARBA00022454"/>
    </source>
</evidence>
<protein>
    <submittedName>
        <fullName evidence="9">Rad21_Rec8 domain-containing protein</fullName>
    </submittedName>
</protein>
<accession>A0A1I7WSU9</accession>
<evidence type="ECO:0000256" key="3">
    <source>
        <dbReference type="ARBA" id="ARBA00009870"/>
    </source>
</evidence>
<dbReference type="PANTHER" id="PTHR12585">
    <property type="entry name" value="SCC1 / RAD21 FAMILY MEMBER"/>
    <property type="match status" value="1"/>
</dbReference>
<reference evidence="9" key="1">
    <citation type="submission" date="2016-11" db="UniProtKB">
        <authorList>
            <consortium name="WormBaseParasite"/>
        </authorList>
    </citation>
    <scope>IDENTIFICATION</scope>
</reference>
<dbReference type="WBParaSite" id="Hba_08220">
    <property type="protein sequence ID" value="Hba_08220"/>
    <property type="gene ID" value="Hba_08220"/>
</dbReference>
<dbReference type="AlphaFoldDB" id="A0A1I7WSU9"/>
<dbReference type="GO" id="GO:0007062">
    <property type="term" value="P:sister chromatid cohesion"/>
    <property type="evidence" value="ECO:0007669"/>
    <property type="project" value="InterPro"/>
</dbReference>
<keyword evidence="5" id="KW-0539">Nucleus</keyword>
<name>A0A1I7WSU9_HETBA</name>
<dbReference type="Pfam" id="PF04824">
    <property type="entry name" value="Rad21_Rec8"/>
    <property type="match status" value="1"/>
</dbReference>
<keyword evidence="6" id="KW-1133">Transmembrane helix</keyword>
<evidence type="ECO:0000259" key="7">
    <source>
        <dbReference type="Pfam" id="PF04824"/>
    </source>
</evidence>
<dbReference type="GO" id="GO:0008278">
    <property type="term" value="C:cohesin complex"/>
    <property type="evidence" value="ECO:0007669"/>
    <property type="project" value="InterPro"/>
</dbReference>
<keyword evidence="4" id="KW-0158">Chromosome</keyword>
<feature type="transmembrane region" description="Helical" evidence="6">
    <location>
        <begin position="230"/>
        <end position="252"/>
    </location>
</feature>
<dbReference type="Gene3D" id="1.10.10.580">
    <property type="entry name" value="Structural maintenance of chromosome 1. Chain E"/>
    <property type="match status" value="1"/>
</dbReference>
<dbReference type="GO" id="GO:1990414">
    <property type="term" value="P:replication-born double-strand break repair via sister chromatid exchange"/>
    <property type="evidence" value="ECO:0007669"/>
    <property type="project" value="TreeGrafter"/>
</dbReference>
<organism evidence="8 9">
    <name type="scientific">Heterorhabditis bacteriophora</name>
    <name type="common">Entomopathogenic nematode worm</name>
    <dbReference type="NCBI Taxonomy" id="37862"/>
    <lineage>
        <taxon>Eukaryota</taxon>
        <taxon>Metazoa</taxon>
        <taxon>Ecdysozoa</taxon>
        <taxon>Nematoda</taxon>
        <taxon>Chromadorea</taxon>
        <taxon>Rhabditida</taxon>
        <taxon>Rhabditina</taxon>
        <taxon>Rhabditomorpha</taxon>
        <taxon>Strongyloidea</taxon>
        <taxon>Heterorhabditidae</taxon>
        <taxon>Heterorhabditis</taxon>
    </lineage>
</organism>
<dbReference type="FunFam" id="1.10.10.580:FF:000001">
    <property type="entry name" value="double-strand-break repair protein rad21 homolog"/>
    <property type="match status" value="1"/>
</dbReference>
<evidence type="ECO:0000313" key="9">
    <source>
        <dbReference type="WBParaSite" id="Hba_08220"/>
    </source>
</evidence>